<proteinExistence type="predicted"/>
<dbReference type="EMBL" id="CP003630">
    <property type="protein sequence ID" value="AFZ18112.1"/>
    <property type="molecule type" value="Genomic_DNA"/>
</dbReference>
<keyword evidence="2" id="KW-1185">Reference proteome</keyword>
<reference evidence="1 2" key="1">
    <citation type="submission" date="2012-06" db="EMBL/GenBank/DDBJ databases">
        <title>Finished chromosome of genome of Microcoleus sp. PCC 7113.</title>
        <authorList>
            <consortium name="US DOE Joint Genome Institute"/>
            <person name="Gugger M."/>
            <person name="Coursin T."/>
            <person name="Rippka R."/>
            <person name="Tandeau De Marsac N."/>
            <person name="Huntemann M."/>
            <person name="Wei C.-L."/>
            <person name="Han J."/>
            <person name="Detter J.C."/>
            <person name="Han C."/>
            <person name="Tapia R."/>
            <person name="Chen A."/>
            <person name="Kyrpides N."/>
            <person name="Mavromatis K."/>
            <person name="Markowitz V."/>
            <person name="Szeto E."/>
            <person name="Ivanova N."/>
            <person name="Pagani I."/>
            <person name="Pati A."/>
            <person name="Goodwin L."/>
            <person name="Nordberg H.P."/>
            <person name="Cantor M.N."/>
            <person name="Hua S.X."/>
            <person name="Woyke T."/>
            <person name="Kerfeld C.A."/>
        </authorList>
    </citation>
    <scope>NUCLEOTIDE SEQUENCE [LARGE SCALE GENOMIC DNA]</scope>
    <source>
        <strain evidence="1 2">PCC 7113</strain>
    </source>
</reference>
<protein>
    <submittedName>
        <fullName evidence="1">Uncharacterized protein</fullName>
    </submittedName>
</protein>
<accession>K9WF40</accession>
<dbReference type="Proteomes" id="UP000010471">
    <property type="component" value="Chromosome"/>
</dbReference>
<dbReference type="AlphaFoldDB" id="K9WF40"/>
<evidence type="ECO:0000313" key="1">
    <source>
        <dbReference type="EMBL" id="AFZ18112.1"/>
    </source>
</evidence>
<gene>
    <name evidence="1" type="ORF">Mic7113_2306</name>
</gene>
<dbReference type="KEGG" id="mic:Mic7113_2306"/>
<dbReference type="HOGENOM" id="CLU_3312798_0_0_3"/>
<evidence type="ECO:0000313" key="2">
    <source>
        <dbReference type="Proteomes" id="UP000010471"/>
    </source>
</evidence>
<organism evidence="1 2">
    <name type="scientific">Allocoleopsis franciscana PCC 7113</name>
    <dbReference type="NCBI Taxonomy" id="1173027"/>
    <lineage>
        <taxon>Bacteria</taxon>
        <taxon>Bacillati</taxon>
        <taxon>Cyanobacteriota</taxon>
        <taxon>Cyanophyceae</taxon>
        <taxon>Coleofasciculales</taxon>
        <taxon>Coleofasciculaceae</taxon>
        <taxon>Allocoleopsis</taxon>
        <taxon>Allocoleopsis franciscana</taxon>
    </lineage>
</organism>
<name>K9WF40_9CYAN</name>
<sequence length="39" mass="4543">MFIDTYRLSEAQKREYLIVALVKIGVKNRVNAQAIKILH</sequence>